<evidence type="ECO:0000313" key="6">
    <source>
        <dbReference type="EMBL" id="KAK8845800.1"/>
    </source>
</evidence>
<dbReference type="SMART" id="SM00220">
    <property type="entry name" value="S_TKc"/>
    <property type="match status" value="1"/>
</dbReference>
<dbReference type="InterPro" id="IPR011009">
    <property type="entry name" value="Kinase-like_dom_sf"/>
</dbReference>
<dbReference type="Pfam" id="PF00012">
    <property type="entry name" value="HSP70"/>
    <property type="match status" value="1"/>
</dbReference>
<keyword evidence="4" id="KW-0175">Coiled coil</keyword>
<dbReference type="PANTHER" id="PTHR45639">
    <property type="entry name" value="HSC70CB, ISOFORM G-RELATED"/>
    <property type="match status" value="1"/>
</dbReference>
<protein>
    <submittedName>
        <fullName evidence="6">ATPase with role in protein import into the ER</fullName>
    </submittedName>
</protein>
<dbReference type="Gene3D" id="1.10.510.10">
    <property type="entry name" value="Transferase(Phosphotransferase) domain 1"/>
    <property type="match status" value="1"/>
</dbReference>
<dbReference type="SUPFAM" id="SSF53067">
    <property type="entry name" value="Actin-like ATPase domain"/>
    <property type="match status" value="2"/>
</dbReference>
<evidence type="ECO:0000256" key="2">
    <source>
        <dbReference type="ARBA" id="ARBA00022840"/>
    </source>
</evidence>
<dbReference type="PROSITE" id="PS01036">
    <property type="entry name" value="HSP70_3"/>
    <property type="match status" value="1"/>
</dbReference>
<dbReference type="InterPro" id="IPR008271">
    <property type="entry name" value="Ser/Thr_kinase_AS"/>
</dbReference>
<dbReference type="InterPro" id="IPR000719">
    <property type="entry name" value="Prot_kinase_dom"/>
</dbReference>
<evidence type="ECO:0000313" key="7">
    <source>
        <dbReference type="Proteomes" id="UP001470230"/>
    </source>
</evidence>
<evidence type="ECO:0000256" key="3">
    <source>
        <dbReference type="PROSITE-ProRule" id="PRU10141"/>
    </source>
</evidence>
<evidence type="ECO:0000256" key="4">
    <source>
        <dbReference type="SAM" id="Coils"/>
    </source>
</evidence>
<dbReference type="Gene3D" id="3.90.640.10">
    <property type="entry name" value="Actin, Chain A, domain 4"/>
    <property type="match status" value="1"/>
</dbReference>
<dbReference type="PANTHER" id="PTHR45639:SF34">
    <property type="entry name" value="CHAPERONE PROTEIN DNAK"/>
    <property type="match status" value="1"/>
</dbReference>
<keyword evidence="1 3" id="KW-0547">Nucleotide-binding</keyword>
<name>A0ABR2HEG2_9EUKA</name>
<keyword evidence="2 3" id="KW-0067">ATP-binding</keyword>
<dbReference type="InterPro" id="IPR018181">
    <property type="entry name" value="Heat_shock_70_CS"/>
</dbReference>
<gene>
    <name evidence="6" type="ORF">M9Y10_020721</name>
</gene>
<dbReference type="PRINTS" id="PR00301">
    <property type="entry name" value="HEATSHOCK70"/>
</dbReference>
<comment type="caution">
    <text evidence="6">The sequence shown here is derived from an EMBL/GenBank/DDBJ whole genome shotgun (WGS) entry which is preliminary data.</text>
</comment>
<feature type="binding site" evidence="3">
    <location>
        <position position="490"/>
    </location>
    <ligand>
        <name>ATP</name>
        <dbReference type="ChEBI" id="CHEBI:30616"/>
    </ligand>
</feature>
<dbReference type="Gene3D" id="3.30.420.40">
    <property type="match status" value="2"/>
</dbReference>
<feature type="domain" description="Protein kinase" evidence="5">
    <location>
        <begin position="464"/>
        <end position="717"/>
    </location>
</feature>
<organism evidence="6 7">
    <name type="scientific">Tritrichomonas musculus</name>
    <dbReference type="NCBI Taxonomy" id="1915356"/>
    <lineage>
        <taxon>Eukaryota</taxon>
        <taxon>Metamonada</taxon>
        <taxon>Parabasalia</taxon>
        <taxon>Tritrichomonadida</taxon>
        <taxon>Tritrichomonadidae</taxon>
        <taxon>Tritrichomonas</taxon>
    </lineage>
</organism>
<dbReference type="Pfam" id="PF00069">
    <property type="entry name" value="Pkinase"/>
    <property type="match status" value="1"/>
</dbReference>
<proteinExistence type="predicted"/>
<dbReference type="InterPro" id="IPR013126">
    <property type="entry name" value="Hsp_70_fam"/>
</dbReference>
<dbReference type="Proteomes" id="UP001470230">
    <property type="component" value="Unassembled WGS sequence"/>
</dbReference>
<evidence type="ECO:0000259" key="5">
    <source>
        <dbReference type="PROSITE" id="PS50011"/>
    </source>
</evidence>
<feature type="coiled-coil region" evidence="4">
    <location>
        <begin position="411"/>
        <end position="445"/>
    </location>
</feature>
<dbReference type="InterPro" id="IPR017441">
    <property type="entry name" value="Protein_kinase_ATP_BS"/>
</dbReference>
<accession>A0ABR2HEG2</accession>
<dbReference type="InterPro" id="IPR043129">
    <property type="entry name" value="ATPase_NBD"/>
</dbReference>
<sequence>MKKPFGIDIGSTYSKIAIYNVQRGPRMVKDKYARSAIPSIVSYSDRDHILQGSNAETCIKRNSSSTIYDTKRMIGQRYSSNIINSMKNNWSFKVEKDEKDDGILIDIPTQHKKLRPYEVTAELLKYLITIGNYTLPKKLQNRNAVITVPANFSEVQREEIIKAAELAEITTLRLLSEPTAVGIACAYIYDLFSGNDSSTVLIYDFGGYALNVTLLKVDKNNQKNNFVFMIKAFECDTHLGGHDFDEVLLNYIIEKFKLDKNNHNLMETARKSIINAKIVLSVQEKALIMIEYNDDVICDMVITRNDFEKISQHLIQRCLLPVQRLLKNNNIEKSVVDNIILSGGSSRLPFVNKILAEYFEKEPFCGIDPQESVALGASIFAYKIMNNKNSIDEDRRDDIIEQKQVNDNDEINKLKEENTALNCKVQQLEEKVKKLKNESKTYKNYFWSMKEKSSELTFYDQNEYEDVSIIGEGATSSVKIVHKKEKYAKKELLLFDHKSMQRFLGECEILFILRHPCIIRVYGFNYGDATHKPSIILSLEPKSLETAIKNKELNFEEKNRITVELVLGMRYIHRHRFMHRDLKPLNILLSKNNHVRITDFGLAKEEDLSTSQTKGVGTLLFMAPERFNTEEEEENGTRYTNKVDVYSFGIILIFIVNDKYPTFNLKKVVTGALPKLPENISKWVRELIISCLSFEPGNRPSFAEIFEIMKKNNFDLFSDNDDQKKLVKLKTKQNIEARIMKIEAFEFQHQ</sequence>
<reference evidence="6 7" key="1">
    <citation type="submission" date="2024-04" db="EMBL/GenBank/DDBJ databases">
        <title>Tritrichomonas musculus Genome.</title>
        <authorList>
            <person name="Alves-Ferreira E."/>
            <person name="Grigg M."/>
            <person name="Lorenzi H."/>
            <person name="Galac M."/>
        </authorList>
    </citation>
    <scope>NUCLEOTIDE SEQUENCE [LARGE SCALE GENOMIC DNA]</scope>
    <source>
        <strain evidence="6 7">EAF2021</strain>
    </source>
</reference>
<keyword evidence="7" id="KW-1185">Reference proteome</keyword>
<dbReference type="PROSITE" id="PS00107">
    <property type="entry name" value="PROTEIN_KINASE_ATP"/>
    <property type="match status" value="1"/>
</dbReference>
<dbReference type="PROSITE" id="PS00108">
    <property type="entry name" value="PROTEIN_KINASE_ST"/>
    <property type="match status" value="1"/>
</dbReference>
<dbReference type="EMBL" id="JAPFFF010000030">
    <property type="protein sequence ID" value="KAK8845800.1"/>
    <property type="molecule type" value="Genomic_DNA"/>
</dbReference>
<dbReference type="Gene3D" id="3.30.200.20">
    <property type="entry name" value="Phosphorylase Kinase, domain 1"/>
    <property type="match status" value="1"/>
</dbReference>
<dbReference type="SUPFAM" id="SSF56112">
    <property type="entry name" value="Protein kinase-like (PK-like)"/>
    <property type="match status" value="1"/>
</dbReference>
<evidence type="ECO:0000256" key="1">
    <source>
        <dbReference type="ARBA" id="ARBA00022741"/>
    </source>
</evidence>
<dbReference type="PROSITE" id="PS50011">
    <property type="entry name" value="PROTEIN_KINASE_DOM"/>
    <property type="match status" value="1"/>
</dbReference>